<feature type="region of interest" description="Disordered" evidence="1">
    <location>
        <begin position="177"/>
        <end position="230"/>
    </location>
</feature>
<name>A0AAF5D8M0_STRER</name>
<sequence>MYSQYPYNTINNNNNNNIHENKLNRRIEFIKNLIVSNEETKSAKINSLKHSLEINNAYGPKGVDQCLHLLRMVFQLEINEEIKQILDRHLRTTFHQAIENLKKAGECVNQNHINKLYYDILDNARQSYHKTYINQRITYERNTSKSISNSDVLCKEYQYITSSYLLNNHFIKRNDDNNTPAKALGMKRPHESDEDDSYESEDNEECRSETTIVSNNLPPKKRGRPRKIDVDSGRCGTPIFSGIDPVSVNEAEKYNPNRFNNDSKFILYSKKKPRIFRYVADEDDKKWLFNHSYSTRMNGKVFILSLDDIIEFANEENLDEYGKNELLRHGINLPEKMVKKIQESMIEPFKALQARVKIEAIANKCVGLIYHKMIILSKKNVSNIIYNIYLTFLSSKLYIYFSSEWTTYWTSISYPDIRGKSYKKCAQQLPDNSLLYICDPDHILNATELSQINAGLEKLAIGTPCPCQRRSQCSSGDDKGSPFHGFVVSVAILNNIEMNIHSPSEEQLTNKAESFSKTLSGRWALGDCGNSVIVFVWKHYKKVIIWPARLAEKYITVNERKALLSKVNHYIQNDQWGEALKQITKELHVELTGEPEDRVDTGTLSLLIAVGVALALTVLITCCVCAFRCCGNLPMDEDAKSLSRIESFRAQVMQRGSYLRRSFSKSPKFIRPSSRNVSIELVSENGSSNQVSV</sequence>
<dbReference type="Pfam" id="PF17175">
    <property type="entry name" value="MOLO1"/>
    <property type="match status" value="1"/>
</dbReference>
<evidence type="ECO:0000313" key="6">
    <source>
        <dbReference type="WBParaSite" id="TCONS_00008025.p1"/>
    </source>
</evidence>
<feature type="transmembrane region" description="Helical" evidence="2">
    <location>
        <begin position="604"/>
        <end position="627"/>
    </location>
</feature>
<dbReference type="Proteomes" id="UP000035681">
    <property type="component" value="Unplaced"/>
</dbReference>
<evidence type="ECO:0000256" key="1">
    <source>
        <dbReference type="SAM" id="MobiDB-lite"/>
    </source>
</evidence>
<dbReference type="Pfam" id="PF21229">
    <property type="entry name" value="TdIF1_2nd"/>
    <property type="match status" value="1"/>
</dbReference>
<accession>A0AAF5D8M0</accession>
<keyword evidence="2" id="KW-0812">Transmembrane</keyword>
<dbReference type="InterPro" id="IPR041384">
    <property type="entry name" value="DNTTIP1_dimer"/>
</dbReference>
<dbReference type="Pfam" id="PF18192">
    <property type="entry name" value="DNTTIP1_dimer"/>
    <property type="match status" value="1"/>
</dbReference>
<feature type="compositionally biased region" description="Acidic residues" evidence="1">
    <location>
        <begin position="192"/>
        <end position="204"/>
    </location>
</feature>
<dbReference type="PANTHER" id="PTHR33748">
    <property type="entry name" value="PROTEIN CBG04600"/>
    <property type="match status" value="1"/>
</dbReference>
<feature type="domain" description="TdIF1 C-terminal" evidence="4">
    <location>
        <begin position="267"/>
        <end position="341"/>
    </location>
</feature>
<dbReference type="InterPro" id="IPR033438">
    <property type="entry name" value="MOLO1"/>
</dbReference>
<evidence type="ECO:0000259" key="3">
    <source>
        <dbReference type="Pfam" id="PF18192"/>
    </source>
</evidence>
<keyword evidence="2" id="KW-1133">Transmembrane helix</keyword>
<protein>
    <recommendedName>
        <fullName evidence="7">DNTTIP1 dimerisation domain-containing protein</fullName>
    </recommendedName>
</protein>
<keyword evidence="5" id="KW-1185">Reference proteome</keyword>
<evidence type="ECO:0000256" key="2">
    <source>
        <dbReference type="SAM" id="Phobius"/>
    </source>
</evidence>
<reference evidence="6" key="1">
    <citation type="submission" date="2024-02" db="UniProtKB">
        <authorList>
            <consortium name="WormBaseParasite"/>
        </authorList>
    </citation>
    <scope>IDENTIFICATION</scope>
</reference>
<evidence type="ECO:0008006" key="7">
    <source>
        <dbReference type="Google" id="ProtNLM"/>
    </source>
</evidence>
<dbReference type="InterPro" id="IPR049121">
    <property type="entry name" value="TdIF1_C"/>
</dbReference>
<dbReference type="Gene3D" id="3.10.310.50">
    <property type="match status" value="1"/>
</dbReference>
<evidence type="ECO:0000259" key="4">
    <source>
        <dbReference type="Pfam" id="PF21229"/>
    </source>
</evidence>
<evidence type="ECO:0000313" key="5">
    <source>
        <dbReference type="Proteomes" id="UP000035681"/>
    </source>
</evidence>
<dbReference type="GO" id="GO:0005892">
    <property type="term" value="C:acetylcholine-gated channel complex"/>
    <property type="evidence" value="ECO:0007669"/>
    <property type="project" value="InterPro"/>
</dbReference>
<dbReference type="WBParaSite" id="TCONS_00008025.p1">
    <property type="protein sequence ID" value="TCONS_00008025.p1"/>
    <property type="gene ID" value="XLOC_006024"/>
</dbReference>
<proteinExistence type="predicted"/>
<feature type="domain" description="DNTTIP1 dimerisation" evidence="3">
    <location>
        <begin position="66"/>
        <end position="130"/>
    </location>
</feature>
<dbReference type="GO" id="GO:0003677">
    <property type="term" value="F:DNA binding"/>
    <property type="evidence" value="ECO:0007669"/>
    <property type="project" value="InterPro"/>
</dbReference>
<organism evidence="5 6">
    <name type="scientific">Strongyloides stercoralis</name>
    <name type="common">Threadworm</name>
    <dbReference type="NCBI Taxonomy" id="6248"/>
    <lineage>
        <taxon>Eukaryota</taxon>
        <taxon>Metazoa</taxon>
        <taxon>Ecdysozoa</taxon>
        <taxon>Nematoda</taxon>
        <taxon>Chromadorea</taxon>
        <taxon>Rhabditida</taxon>
        <taxon>Tylenchina</taxon>
        <taxon>Panagrolaimomorpha</taxon>
        <taxon>Strongyloidoidea</taxon>
        <taxon>Strongyloididae</taxon>
        <taxon>Strongyloides</taxon>
    </lineage>
</organism>
<dbReference type="AlphaFoldDB" id="A0AAF5D8M0"/>
<keyword evidence="2" id="KW-0472">Membrane</keyword>
<dbReference type="PANTHER" id="PTHR33748:SF4">
    <property type="entry name" value="MOLO-1"/>
    <property type="match status" value="1"/>
</dbReference>